<name>A0AAV6JX63_9ERIC</name>
<proteinExistence type="predicted"/>
<comment type="caution">
    <text evidence="2">The sequence shown here is derived from an EMBL/GenBank/DDBJ whole genome shotgun (WGS) entry which is preliminary data.</text>
</comment>
<keyword evidence="3" id="KW-1185">Reference proteome</keyword>
<sequence length="74" mass="8615">MRLHHHSGLLVEWKILDDRLKERVNRSGLLLLCSITNYSICNSGRISAVVERWHTKTNTFHFDFGEMGMTLDDV</sequence>
<evidence type="ECO:0000313" key="2">
    <source>
        <dbReference type="EMBL" id="KAG5544764.1"/>
    </source>
</evidence>
<dbReference type="EMBL" id="JACTNZ010000006">
    <property type="protein sequence ID" value="KAG5544764.1"/>
    <property type="molecule type" value="Genomic_DNA"/>
</dbReference>
<dbReference type="PANTHER" id="PTHR46033">
    <property type="entry name" value="PROTEIN MAIN-LIKE 2"/>
    <property type="match status" value="1"/>
</dbReference>
<dbReference type="InterPro" id="IPR044824">
    <property type="entry name" value="MAIN-like"/>
</dbReference>
<dbReference type="GO" id="GO:0010073">
    <property type="term" value="P:meristem maintenance"/>
    <property type="evidence" value="ECO:0007669"/>
    <property type="project" value="InterPro"/>
</dbReference>
<evidence type="ECO:0000313" key="3">
    <source>
        <dbReference type="Proteomes" id="UP000823749"/>
    </source>
</evidence>
<protein>
    <recommendedName>
        <fullName evidence="1">Aminotransferase-like plant mobile domain-containing protein</fullName>
    </recommendedName>
</protein>
<organism evidence="2 3">
    <name type="scientific">Rhododendron griersonianum</name>
    <dbReference type="NCBI Taxonomy" id="479676"/>
    <lineage>
        <taxon>Eukaryota</taxon>
        <taxon>Viridiplantae</taxon>
        <taxon>Streptophyta</taxon>
        <taxon>Embryophyta</taxon>
        <taxon>Tracheophyta</taxon>
        <taxon>Spermatophyta</taxon>
        <taxon>Magnoliopsida</taxon>
        <taxon>eudicotyledons</taxon>
        <taxon>Gunneridae</taxon>
        <taxon>Pentapetalae</taxon>
        <taxon>asterids</taxon>
        <taxon>Ericales</taxon>
        <taxon>Ericaceae</taxon>
        <taxon>Ericoideae</taxon>
        <taxon>Rhodoreae</taxon>
        <taxon>Rhododendron</taxon>
    </lineage>
</organism>
<feature type="domain" description="Aminotransferase-like plant mobile" evidence="1">
    <location>
        <begin position="29"/>
        <end position="74"/>
    </location>
</feature>
<evidence type="ECO:0000259" key="1">
    <source>
        <dbReference type="Pfam" id="PF10536"/>
    </source>
</evidence>
<dbReference type="AlphaFoldDB" id="A0AAV6JX63"/>
<reference evidence="2 3" key="1">
    <citation type="submission" date="2020-08" db="EMBL/GenBank/DDBJ databases">
        <title>Plant Genome Project.</title>
        <authorList>
            <person name="Zhang R.-G."/>
        </authorList>
    </citation>
    <scope>NUCLEOTIDE SEQUENCE [LARGE SCALE GENOMIC DNA]</scope>
    <source>
        <strain evidence="2">WSP0</strain>
        <tissue evidence="2">Leaf</tissue>
    </source>
</reference>
<dbReference type="Pfam" id="PF10536">
    <property type="entry name" value="PMD"/>
    <property type="match status" value="1"/>
</dbReference>
<dbReference type="PANTHER" id="PTHR46033:SF1">
    <property type="entry name" value="PROTEIN MAIN-LIKE 2"/>
    <property type="match status" value="1"/>
</dbReference>
<accession>A0AAV6JX63</accession>
<gene>
    <name evidence="2" type="ORF">RHGRI_017267</name>
</gene>
<dbReference type="InterPro" id="IPR019557">
    <property type="entry name" value="AminoTfrase-like_pln_mobile"/>
</dbReference>
<dbReference type="Proteomes" id="UP000823749">
    <property type="component" value="Chromosome 6"/>
</dbReference>